<comment type="similarity">
    <text evidence="8 9">Belongs to the class I-like SAM-binding methyltransferase superfamily. C5-methyltransferase family.</text>
</comment>
<feature type="compositionally biased region" description="Polar residues" evidence="11">
    <location>
        <begin position="55"/>
        <end position="80"/>
    </location>
</feature>
<dbReference type="GO" id="GO:0005634">
    <property type="term" value="C:nucleus"/>
    <property type="evidence" value="ECO:0007669"/>
    <property type="project" value="UniProtKB-SubCell"/>
</dbReference>
<name>A0A9P6JW63_9AGAR</name>
<evidence type="ECO:0000256" key="3">
    <source>
        <dbReference type="ARBA" id="ARBA00022679"/>
    </source>
</evidence>
<dbReference type="EMBL" id="MU157824">
    <property type="protein sequence ID" value="KAF9535246.1"/>
    <property type="molecule type" value="Genomic_DNA"/>
</dbReference>
<dbReference type="InterPro" id="IPR018117">
    <property type="entry name" value="C5_DNA_meth_AS"/>
</dbReference>
<dbReference type="NCBIfam" id="TIGR00675">
    <property type="entry name" value="dcm"/>
    <property type="match status" value="1"/>
</dbReference>
<dbReference type="PANTHER" id="PTHR10629">
    <property type="entry name" value="CYTOSINE-SPECIFIC METHYLTRANSFERASE"/>
    <property type="match status" value="1"/>
</dbReference>
<evidence type="ECO:0000256" key="4">
    <source>
        <dbReference type="ARBA" id="ARBA00022691"/>
    </source>
</evidence>
<feature type="compositionally biased region" description="Basic residues" evidence="11">
    <location>
        <begin position="401"/>
        <end position="410"/>
    </location>
</feature>
<gene>
    <name evidence="13" type="ORF">CPB83DRAFT_911829</name>
</gene>
<sequence>MSSINRGFYVEVPPVPLGTRKRRTVGSAPSESPSATIEVVLVNQSRRKRRKITHILNTEGSSSNEKSESVNPSRSVSPSASDFEAQPLATHSNSNSGSRTLLQSSDGGEEEQTDEIPEPFVYSTVIDDVIEDEFAEVEGETPPDDAEDEDDIPIRQLDDFTLYNLETFEAVPLAQLMEIGISPTKFGASGLVNVWIENDDEDEFSDDEESEDMDRDIARVVPEKGEPERFTLSELKELSTISASPRRSFDCKIYVKTQYAWYILAQPSKEYQPFFRPFWVMHRILHVLLATSKDRNRLTYAEFTNEISLLDDLVDALVSSKKILGRPLNQQDVESFQTKLYIAARLEDLKVDGLVKSSRVPAIKAFASGSFELFEDRGGLDDEDEDSDQGSTFASSEGTPKPKKTVTQKKNQKLYGRTYLTPIVNRMSVDLFGGDLEVSRLEEEDMTSVAQLREHKAHHTNPDKIVWRKNLVEDEEVYQSVAVDGTVGDVVMVEPSNGSDEEDAAKTVNQYGNRWWFCQIRYFYYDTSRKEKMFHGQWFVHGCKTLLQETSHTQALYLLKGSCDSNLISSIFKKCNLIYLDPGDEEVTDGCGADSNDFHCGLMYDEDLYSFEDIPPIALAVEKDSGFKFCYACSLKDEDNLNSDVRTTANDDEVIVFGETYHVHDCVYVHPDPKSDSALLDIAQIVSVSRDRGKEGVLVEVRFLERYDNYVQAERERLRLSRHESDSELLSDERRLFMTNRFKKLSAKTIDGKCHVRYLADPDVVDQWVRYDDHFYFNQQGTVDELEAMRKRDFGYCGECREADKAQQNDKEKYLDTNSKLVGLELFAGAGGLGIGMDLSGFVETRYAVEFNASAAKTYALNHPDTIVYCQDSSKLLKHAVDVMNNKNPDALPSKDGKTLCPPMPKKSDGIDFIFGGPPCQSFSKANRHKDPDDIRSTMPANMLSYVEHYDPNYFLLENVHGFVEHKLYKKNRTTGELMEVQFGMVKYVARTLVALGYQVRWRLLQSGQYGVPQSRMRVIFWGSKRGLPLPEFPIPVYAFQSRMTRLYPPSGGHLERLTRSRDPESWHGFAPLKGITIEDAVGDLPPFEWKNPHKICAATPQQRKEAKQRRDELGIPEFNAESGHSDTTSFSKLPGFPRGSAYASEPQNRFQRWLRRGLTEDAEVSVHYTARWKAAIVEATCNIPLVPNAHHRSLSAKLRPYRRTETKQLILYGRLGPESAFKCAVTTMSPVSKNQWPLHPWLKRVYSVREVARAQGFPDSYIFESEDTLPQHIVRDQLKQIGNAVSVPFALALGKELGKAMMKTWKQKEREGSPVL</sequence>
<dbReference type="Pfam" id="PF01426">
    <property type="entry name" value="BAH"/>
    <property type="match status" value="2"/>
</dbReference>
<evidence type="ECO:0000256" key="10">
    <source>
        <dbReference type="RuleBase" id="RU000417"/>
    </source>
</evidence>
<organism evidence="13 14">
    <name type="scientific">Crepidotus variabilis</name>
    <dbReference type="NCBI Taxonomy" id="179855"/>
    <lineage>
        <taxon>Eukaryota</taxon>
        <taxon>Fungi</taxon>
        <taxon>Dikarya</taxon>
        <taxon>Basidiomycota</taxon>
        <taxon>Agaricomycotina</taxon>
        <taxon>Agaricomycetes</taxon>
        <taxon>Agaricomycetidae</taxon>
        <taxon>Agaricales</taxon>
        <taxon>Agaricineae</taxon>
        <taxon>Crepidotaceae</taxon>
        <taxon>Crepidotus</taxon>
    </lineage>
</organism>
<feature type="domain" description="BAH" evidence="12">
    <location>
        <begin position="659"/>
        <end position="792"/>
    </location>
</feature>
<evidence type="ECO:0000256" key="7">
    <source>
        <dbReference type="PIRSR" id="PIRSR037404-1"/>
    </source>
</evidence>
<proteinExistence type="inferred from homology"/>
<keyword evidence="14" id="KW-1185">Reference proteome</keyword>
<evidence type="ECO:0000259" key="12">
    <source>
        <dbReference type="PROSITE" id="PS51038"/>
    </source>
</evidence>
<dbReference type="SMART" id="SM00439">
    <property type="entry name" value="BAH"/>
    <property type="match status" value="2"/>
</dbReference>
<dbReference type="GO" id="GO:0003682">
    <property type="term" value="F:chromatin binding"/>
    <property type="evidence" value="ECO:0007669"/>
    <property type="project" value="InterPro"/>
</dbReference>
<evidence type="ECO:0000313" key="14">
    <source>
        <dbReference type="Proteomes" id="UP000807306"/>
    </source>
</evidence>
<dbReference type="GO" id="GO:0003677">
    <property type="term" value="F:DNA binding"/>
    <property type="evidence" value="ECO:0007669"/>
    <property type="project" value="UniProtKB-KW"/>
</dbReference>
<dbReference type="InterPro" id="IPR043151">
    <property type="entry name" value="BAH_sf"/>
</dbReference>
<feature type="domain" description="BAH" evidence="12">
    <location>
        <begin position="483"/>
        <end position="615"/>
    </location>
</feature>
<dbReference type="InterPro" id="IPR001025">
    <property type="entry name" value="BAH_dom"/>
</dbReference>
<evidence type="ECO:0000256" key="6">
    <source>
        <dbReference type="ARBA" id="ARBA00023242"/>
    </source>
</evidence>
<keyword evidence="2 8" id="KW-0489">Methyltransferase</keyword>
<dbReference type="InterPro" id="IPR029063">
    <property type="entry name" value="SAM-dependent_MTases_sf"/>
</dbReference>
<dbReference type="PROSITE" id="PS00094">
    <property type="entry name" value="C5_MTASE_1"/>
    <property type="match status" value="1"/>
</dbReference>
<dbReference type="Proteomes" id="UP000807306">
    <property type="component" value="Unassembled WGS sequence"/>
</dbReference>
<dbReference type="Gene3D" id="3.90.120.10">
    <property type="entry name" value="DNA Methylase, subunit A, domain 2"/>
    <property type="match status" value="1"/>
</dbReference>
<comment type="caution">
    <text evidence="13">The sequence shown here is derived from an EMBL/GenBank/DDBJ whole genome shotgun (WGS) entry which is preliminary data.</text>
</comment>
<feature type="compositionally biased region" description="Polar residues" evidence="11">
    <location>
        <begin position="89"/>
        <end position="106"/>
    </location>
</feature>
<keyword evidence="6" id="KW-0539">Nucleus</keyword>
<keyword evidence="3 8" id="KW-0808">Transferase</keyword>
<evidence type="ECO:0000256" key="9">
    <source>
        <dbReference type="RuleBase" id="RU000416"/>
    </source>
</evidence>
<keyword evidence="4 8" id="KW-0949">S-adenosyl-L-methionine</keyword>
<dbReference type="OrthoDB" id="5376140at2759"/>
<dbReference type="PIRSF" id="PIRSF037404">
    <property type="entry name" value="DNMT1"/>
    <property type="match status" value="1"/>
</dbReference>
<reference evidence="13" key="1">
    <citation type="submission" date="2020-11" db="EMBL/GenBank/DDBJ databases">
        <authorList>
            <consortium name="DOE Joint Genome Institute"/>
            <person name="Ahrendt S."/>
            <person name="Riley R."/>
            <person name="Andreopoulos W."/>
            <person name="Labutti K."/>
            <person name="Pangilinan J."/>
            <person name="Ruiz-Duenas F.J."/>
            <person name="Barrasa J.M."/>
            <person name="Sanchez-Garcia M."/>
            <person name="Camarero S."/>
            <person name="Miyauchi S."/>
            <person name="Serrano A."/>
            <person name="Linde D."/>
            <person name="Babiker R."/>
            <person name="Drula E."/>
            <person name="Ayuso-Fernandez I."/>
            <person name="Pacheco R."/>
            <person name="Padilla G."/>
            <person name="Ferreira P."/>
            <person name="Barriuso J."/>
            <person name="Kellner H."/>
            <person name="Castanera R."/>
            <person name="Alfaro M."/>
            <person name="Ramirez L."/>
            <person name="Pisabarro A.G."/>
            <person name="Kuo A."/>
            <person name="Tritt A."/>
            <person name="Lipzen A."/>
            <person name="He G."/>
            <person name="Yan M."/>
            <person name="Ng V."/>
            <person name="Cullen D."/>
            <person name="Martin F."/>
            <person name="Rosso M.-N."/>
            <person name="Henrissat B."/>
            <person name="Hibbett D."/>
            <person name="Martinez A.T."/>
            <person name="Grigoriev I.V."/>
        </authorList>
    </citation>
    <scope>NUCLEOTIDE SEQUENCE</scope>
    <source>
        <strain evidence="13">CBS 506.95</strain>
    </source>
</reference>
<dbReference type="SUPFAM" id="SSF53335">
    <property type="entry name" value="S-adenosyl-L-methionine-dependent methyltransferases"/>
    <property type="match status" value="1"/>
</dbReference>
<feature type="region of interest" description="Disordered" evidence="11">
    <location>
        <begin position="1"/>
        <end position="120"/>
    </location>
</feature>
<evidence type="ECO:0000313" key="13">
    <source>
        <dbReference type="EMBL" id="KAF9535246.1"/>
    </source>
</evidence>
<feature type="active site" evidence="7 8">
    <location>
        <position position="920"/>
    </location>
</feature>
<dbReference type="GO" id="GO:0006346">
    <property type="term" value="P:DNA methylation-dependent constitutive heterochromatin formation"/>
    <property type="evidence" value="ECO:0007669"/>
    <property type="project" value="InterPro"/>
</dbReference>
<dbReference type="EC" id="2.1.1.37" evidence="10"/>
<dbReference type="Pfam" id="PF00145">
    <property type="entry name" value="DNA_methylase"/>
    <property type="match status" value="1"/>
</dbReference>
<evidence type="ECO:0000256" key="2">
    <source>
        <dbReference type="ARBA" id="ARBA00022603"/>
    </source>
</evidence>
<dbReference type="InterPro" id="IPR050390">
    <property type="entry name" value="C5-Methyltransferase"/>
</dbReference>
<dbReference type="GO" id="GO:0003886">
    <property type="term" value="F:DNA (cytosine-5-)-methyltransferase activity"/>
    <property type="evidence" value="ECO:0007669"/>
    <property type="project" value="UniProtKB-EC"/>
</dbReference>
<feature type="compositionally biased region" description="Acidic residues" evidence="11">
    <location>
        <begin position="107"/>
        <end position="117"/>
    </location>
</feature>
<keyword evidence="5" id="KW-0238">DNA-binding</keyword>
<dbReference type="Gene3D" id="3.40.50.150">
    <property type="entry name" value="Vaccinia Virus protein VP39"/>
    <property type="match status" value="1"/>
</dbReference>
<dbReference type="InterPro" id="IPR001525">
    <property type="entry name" value="C5_MeTfrase"/>
</dbReference>
<dbReference type="PRINTS" id="PR00105">
    <property type="entry name" value="C5METTRFRASE"/>
</dbReference>
<dbReference type="Gene3D" id="2.30.30.490">
    <property type="match status" value="2"/>
</dbReference>
<evidence type="ECO:0000256" key="11">
    <source>
        <dbReference type="SAM" id="MobiDB-lite"/>
    </source>
</evidence>
<comment type="catalytic activity">
    <reaction evidence="10">
        <text>a 2'-deoxycytidine in DNA + S-adenosyl-L-methionine = a 5-methyl-2'-deoxycytidine in DNA + S-adenosyl-L-homocysteine + H(+)</text>
        <dbReference type="Rhea" id="RHEA:13681"/>
        <dbReference type="Rhea" id="RHEA-COMP:11369"/>
        <dbReference type="Rhea" id="RHEA-COMP:11370"/>
        <dbReference type="ChEBI" id="CHEBI:15378"/>
        <dbReference type="ChEBI" id="CHEBI:57856"/>
        <dbReference type="ChEBI" id="CHEBI:59789"/>
        <dbReference type="ChEBI" id="CHEBI:85452"/>
        <dbReference type="ChEBI" id="CHEBI:85454"/>
        <dbReference type="EC" id="2.1.1.37"/>
    </reaction>
</comment>
<dbReference type="GO" id="GO:0044027">
    <property type="term" value="P:negative regulation of gene expression via chromosomal CpG island methylation"/>
    <property type="evidence" value="ECO:0007669"/>
    <property type="project" value="TreeGrafter"/>
</dbReference>
<evidence type="ECO:0000256" key="8">
    <source>
        <dbReference type="PROSITE-ProRule" id="PRU01016"/>
    </source>
</evidence>
<feature type="region of interest" description="Disordered" evidence="11">
    <location>
        <begin position="378"/>
        <end position="410"/>
    </location>
</feature>
<evidence type="ECO:0000256" key="5">
    <source>
        <dbReference type="ARBA" id="ARBA00023125"/>
    </source>
</evidence>
<dbReference type="PROSITE" id="PS51679">
    <property type="entry name" value="SAM_MT_C5"/>
    <property type="match status" value="1"/>
</dbReference>
<accession>A0A9P6JW63</accession>
<comment type="subcellular location">
    <subcellularLocation>
        <location evidence="1">Nucleus</location>
    </subcellularLocation>
</comment>
<dbReference type="GO" id="GO:0032259">
    <property type="term" value="P:methylation"/>
    <property type="evidence" value="ECO:0007669"/>
    <property type="project" value="UniProtKB-KW"/>
</dbReference>
<dbReference type="CDD" id="cd04370">
    <property type="entry name" value="BAH"/>
    <property type="match status" value="1"/>
</dbReference>
<dbReference type="PROSITE" id="PS51038">
    <property type="entry name" value="BAH"/>
    <property type="match status" value="2"/>
</dbReference>
<dbReference type="PANTHER" id="PTHR10629:SF52">
    <property type="entry name" value="DNA (CYTOSINE-5)-METHYLTRANSFERASE 1"/>
    <property type="match status" value="1"/>
</dbReference>
<protein>
    <recommendedName>
        <fullName evidence="10">Cytosine-specific methyltransferase</fullName>
        <ecNumber evidence="10">2.1.1.37</ecNumber>
    </recommendedName>
</protein>
<evidence type="ECO:0000256" key="1">
    <source>
        <dbReference type="ARBA" id="ARBA00004123"/>
    </source>
</evidence>
<feature type="region of interest" description="Disordered" evidence="11">
    <location>
        <begin position="1117"/>
        <end position="1144"/>
    </location>
</feature>